<comment type="caution">
    <text evidence="2">The sequence shown here is derived from an EMBL/GenBank/DDBJ whole genome shotgun (WGS) entry which is preliminary data.</text>
</comment>
<dbReference type="InterPro" id="IPR011604">
    <property type="entry name" value="PDDEXK-like_dom_sf"/>
</dbReference>
<dbReference type="RefSeq" id="WP_124973585.1">
    <property type="nucleotide sequence ID" value="NZ_RQVS01000016.1"/>
</dbReference>
<name>A0A3P3VYT3_9MICO</name>
<dbReference type="AlphaFoldDB" id="A0A3P3VYT3"/>
<dbReference type="Pfam" id="PF09588">
    <property type="entry name" value="YqaJ"/>
    <property type="match status" value="1"/>
</dbReference>
<organism evidence="2 3">
    <name type="scientific">Gulosibacter macacae</name>
    <dbReference type="NCBI Taxonomy" id="2488791"/>
    <lineage>
        <taxon>Bacteria</taxon>
        <taxon>Bacillati</taxon>
        <taxon>Actinomycetota</taxon>
        <taxon>Actinomycetes</taxon>
        <taxon>Micrococcales</taxon>
        <taxon>Microbacteriaceae</taxon>
        <taxon>Gulosibacter</taxon>
    </lineage>
</organism>
<evidence type="ECO:0000259" key="1">
    <source>
        <dbReference type="Pfam" id="PF09588"/>
    </source>
</evidence>
<dbReference type="Gene3D" id="3.90.320.10">
    <property type="match status" value="1"/>
</dbReference>
<gene>
    <name evidence="2" type="ORF">EG850_11420</name>
</gene>
<reference evidence="2 3" key="1">
    <citation type="submission" date="2018-11" db="EMBL/GenBank/DDBJ databases">
        <title>YIM 102482-1 draft genome.</title>
        <authorList>
            <person name="Li G."/>
            <person name="Jiang Y."/>
        </authorList>
    </citation>
    <scope>NUCLEOTIDE SEQUENCE [LARGE SCALE GENOMIC DNA]</scope>
    <source>
        <strain evidence="2 3">YIM 102482-1</strain>
    </source>
</reference>
<dbReference type="EMBL" id="RQVS01000016">
    <property type="protein sequence ID" value="RRJ85833.1"/>
    <property type="molecule type" value="Genomic_DNA"/>
</dbReference>
<dbReference type="Proteomes" id="UP000274391">
    <property type="component" value="Unassembled WGS sequence"/>
</dbReference>
<accession>A0A3P3VYT3</accession>
<dbReference type="InterPro" id="IPR011335">
    <property type="entry name" value="Restrct_endonuc-II-like"/>
</dbReference>
<dbReference type="InterPro" id="IPR019080">
    <property type="entry name" value="YqaJ_viral_recombinase"/>
</dbReference>
<dbReference type="OrthoDB" id="4920438at2"/>
<dbReference type="SUPFAM" id="SSF52980">
    <property type="entry name" value="Restriction endonuclease-like"/>
    <property type="match status" value="1"/>
</dbReference>
<evidence type="ECO:0000313" key="2">
    <source>
        <dbReference type="EMBL" id="RRJ85833.1"/>
    </source>
</evidence>
<evidence type="ECO:0000313" key="3">
    <source>
        <dbReference type="Proteomes" id="UP000274391"/>
    </source>
</evidence>
<proteinExistence type="predicted"/>
<protein>
    <submittedName>
        <fullName evidence="2">Recombinase</fullName>
    </submittedName>
</protein>
<feature type="domain" description="YqaJ viral recombinase" evidence="1">
    <location>
        <begin position="102"/>
        <end position="225"/>
    </location>
</feature>
<keyword evidence="3" id="KW-1185">Reference proteome</keyword>
<sequence length="279" mass="31350">MVFFRPTDASGQSLRSVTADDFRPLALALTGALDLAAVDRAAAAAFERVSEPFVARETRPAMRAEVDLGTVWRAGLIDELRNPRPKGPVAQRILCSADDEAQWLQMRRNGITATDAARLATPASVRGVANDKLMGSSFQGNAFTEFGRRREPVIAQWLQEEHGIHSCGLLIRAAEHERHLATPDGLAEWGSEVVLAEIKTTNKPWKRIPRNYLRQVWWQQYVVGAERTLFVWERHDDFVVQDAQPQSVWIERDDAEIAKLVKFADEVLERVDSLRAGVR</sequence>